<dbReference type="InterPro" id="IPR011009">
    <property type="entry name" value="Kinase-like_dom_sf"/>
</dbReference>
<dbReference type="PROSITE" id="PS00109">
    <property type="entry name" value="PROTEIN_KINASE_TYR"/>
    <property type="match status" value="1"/>
</dbReference>
<dbReference type="Pfam" id="PF00069">
    <property type="entry name" value="Pkinase"/>
    <property type="match status" value="1"/>
</dbReference>
<evidence type="ECO:0000256" key="4">
    <source>
        <dbReference type="ARBA" id="ARBA00022777"/>
    </source>
</evidence>
<evidence type="ECO:0000313" key="8">
    <source>
        <dbReference type="Proteomes" id="UP000578449"/>
    </source>
</evidence>
<dbReference type="PANTHER" id="PTHR24351">
    <property type="entry name" value="RIBOSOMAL PROTEIN S6 KINASE"/>
    <property type="match status" value="1"/>
</dbReference>
<dbReference type="InterPro" id="IPR020635">
    <property type="entry name" value="Tyr_kinase_cat_dom"/>
</dbReference>
<proteinExistence type="predicted"/>
<protein>
    <submittedName>
        <fullName evidence="7">Serine/threonine protein kinase</fullName>
    </submittedName>
</protein>
<keyword evidence="4 7" id="KW-0418">Kinase</keyword>
<keyword evidence="3" id="KW-0547">Nucleotide-binding</keyword>
<name>A0A840P3G3_9ACTN</name>
<keyword evidence="8" id="KW-1185">Reference proteome</keyword>
<keyword evidence="1 7" id="KW-0723">Serine/threonine-protein kinase</keyword>
<dbReference type="SMART" id="SM00219">
    <property type="entry name" value="TyrKc"/>
    <property type="match status" value="1"/>
</dbReference>
<comment type="caution">
    <text evidence="7">The sequence shown here is derived from an EMBL/GenBank/DDBJ whole genome shotgun (WGS) entry which is preliminary data.</text>
</comment>
<evidence type="ECO:0000313" key="7">
    <source>
        <dbReference type="EMBL" id="MBB5135834.1"/>
    </source>
</evidence>
<dbReference type="RefSeq" id="WP_185052760.1">
    <property type="nucleotide sequence ID" value="NZ_BAABIX010000037.1"/>
</dbReference>
<evidence type="ECO:0000256" key="1">
    <source>
        <dbReference type="ARBA" id="ARBA00022527"/>
    </source>
</evidence>
<dbReference type="GO" id="GO:0004674">
    <property type="term" value="F:protein serine/threonine kinase activity"/>
    <property type="evidence" value="ECO:0007669"/>
    <property type="project" value="UniProtKB-KW"/>
</dbReference>
<evidence type="ECO:0000256" key="5">
    <source>
        <dbReference type="ARBA" id="ARBA00022840"/>
    </source>
</evidence>
<dbReference type="Proteomes" id="UP000578449">
    <property type="component" value="Unassembled WGS sequence"/>
</dbReference>
<feature type="domain" description="Protein kinase" evidence="6">
    <location>
        <begin position="7"/>
        <end position="259"/>
    </location>
</feature>
<dbReference type="EMBL" id="JACHGN010000012">
    <property type="protein sequence ID" value="MBB5135834.1"/>
    <property type="molecule type" value="Genomic_DNA"/>
</dbReference>
<evidence type="ECO:0000259" key="6">
    <source>
        <dbReference type="PROSITE" id="PS50011"/>
    </source>
</evidence>
<dbReference type="Gene3D" id="1.10.510.10">
    <property type="entry name" value="Transferase(Phosphotransferase) domain 1"/>
    <property type="match status" value="1"/>
</dbReference>
<dbReference type="GO" id="GO:0005524">
    <property type="term" value="F:ATP binding"/>
    <property type="evidence" value="ECO:0007669"/>
    <property type="project" value="UniProtKB-KW"/>
</dbReference>
<organism evidence="7 8">
    <name type="scientific">Thermocatellispora tengchongensis</name>
    <dbReference type="NCBI Taxonomy" id="1073253"/>
    <lineage>
        <taxon>Bacteria</taxon>
        <taxon>Bacillati</taxon>
        <taxon>Actinomycetota</taxon>
        <taxon>Actinomycetes</taxon>
        <taxon>Streptosporangiales</taxon>
        <taxon>Streptosporangiaceae</taxon>
        <taxon>Thermocatellispora</taxon>
    </lineage>
</organism>
<accession>A0A840P3G3</accession>
<dbReference type="GO" id="GO:0004713">
    <property type="term" value="F:protein tyrosine kinase activity"/>
    <property type="evidence" value="ECO:0007669"/>
    <property type="project" value="InterPro"/>
</dbReference>
<evidence type="ECO:0000256" key="3">
    <source>
        <dbReference type="ARBA" id="ARBA00022741"/>
    </source>
</evidence>
<dbReference type="InterPro" id="IPR008266">
    <property type="entry name" value="Tyr_kinase_AS"/>
</dbReference>
<dbReference type="SUPFAM" id="SSF56112">
    <property type="entry name" value="Protein kinase-like (PK-like)"/>
    <property type="match status" value="1"/>
</dbReference>
<reference evidence="7 8" key="1">
    <citation type="submission" date="2020-08" db="EMBL/GenBank/DDBJ databases">
        <title>Genomic Encyclopedia of Type Strains, Phase IV (KMG-IV): sequencing the most valuable type-strain genomes for metagenomic binning, comparative biology and taxonomic classification.</title>
        <authorList>
            <person name="Goeker M."/>
        </authorList>
    </citation>
    <scope>NUCLEOTIDE SEQUENCE [LARGE SCALE GENOMIC DNA]</scope>
    <source>
        <strain evidence="7 8">DSM 45615</strain>
    </source>
</reference>
<keyword evidence="2" id="KW-0808">Transferase</keyword>
<gene>
    <name evidence="7" type="ORF">HNP84_005578</name>
</gene>
<evidence type="ECO:0000256" key="2">
    <source>
        <dbReference type="ARBA" id="ARBA00022679"/>
    </source>
</evidence>
<sequence length="262" mass="27586">MEGIADYEFVRSLGAGNHGEFFLAKRPGRLPVDAEYVAVKVVGGTGQDAFRRATRELKAFAAVRSPFLVTLYDAGQQGGVFYYSMEYLPGGSLARPAEPPARNAALRAIACAARAAQALHEEGIVHRDIRPGNVLLTPDGGKLSDLGLSQVLTPGATVTGMGGIGSVEFTDPALLQGDKPTPAGDVWSLGATVHWAVTGMGLYGELPTHDPLLTLRKVYSTPPEVRPDLDPEVAELVHACIGDAAKRPTASGVADRLYALAL</sequence>
<keyword evidence="5" id="KW-0067">ATP-binding</keyword>
<dbReference type="CDD" id="cd14014">
    <property type="entry name" value="STKc_PknB_like"/>
    <property type="match status" value="1"/>
</dbReference>
<dbReference type="Gene3D" id="3.30.200.20">
    <property type="entry name" value="Phosphorylase Kinase, domain 1"/>
    <property type="match status" value="1"/>
</dbReference>
<dbReference type="PROSITE" id="PS50011">
    <property type="entry name" value="PROTEIN_KINASE_DOM"/>
    <property type="match status" value="1"/>
</dbReference>
<dbReference type="InterPro" id="IPR000719">
    <property type="entry name" value="Prot_kinase_dom"/>
</dbReference>
<dbReference type="AlphaFoldDB" id="A0A840P3G3"/>